<organism evidence="2 3">
    <name type="scientific">Marinifilum breve</name>
    <dbReference type="NCBI Taxonomy" id="2184082"/>
    <lineage>
        <taxon>Bacteria</taxon>
        <taxon>Pseudomonadati</taxon>
        <taxon>Bacteroidota</taxon>
        <taxon>Bacteroidia</taxon>
        <taxon>Marinilabiliales</taxon>
        <taxon>Marinifilaceae</taxon>
    </lineage>
</organism>
<evidence type="ECO:0000313" key="2">
    <source>
        <dbReference type="EMBL" id="PXX96031.1"/>
    </source>
</evidence>
<accession>A0A2V3ZUC0</accession>
<evidence type="ECO:0000256" key="1">
    <source>
        <dbReference type="SAM" id="SignalP"/>
    </source>
</evidence>
<keyword evidence="1" id="KW-0732">Signal</keyword>
<dbReference type="OrthoDB" id="9825574at2"/>
<protein>
    <recommendedName>
        <fullName evidence="4">Lipocalin-like domain-containing protein</fullName>
    </recommendedName>
</protein>
<dbReference type="AlphaFoldDB" id="A0A2V3ZUC0"/>
<dbReference type="Proteomes" id="UP000248079">
    <property type="component" value="Unassembled WGS sequence"/>
</dbReference>
<feature type="signal peptide" evidence="1">
    <location>
        <begin position="1"/>
        <end position="22"/>
    </location>
</feature>
<evidence type="ECO:0000313" key="3">
    <source>
        <dbReference type="Proteomes" id="UP000248079"/>
    </source>
</evidence>
<dbReference type="RefSeq" id="WP_110363356.1">
    <property type="nucleotide sequence ID" value="NZ_QFLI01000013.1"/>
</dbReference>
<dbReference type="PROSITE" id="PS51257">
    <property type="entry name" value="PROKAR_LIPOPROTEIN"/>
    <property type="match status" value="1"/>
</dbReference>
<keyword evidence="3" id="KW-1185">Reference proteome</keyword>
<dbReference type="EMBL" id="QFLI01000013">
    <property type="protein sequence ID" value="PXX96031.1"/>
    <property type="molecule type" value="Genomic_DNA"/>
</dbReference>
<evidence type="ECO:0008006" key="4">
    <source>
        <dbReference type="Google" id="ProtNLM"/>
    </source>
</evidence>
<comment type="caution">
    <text evidence="2">The sequence shown here is derived from an EMBL/GenBank/DDBJ whole genome shotgun (WGS) entry which is preliminary data.</text>
</comment>
<reference evidence="2 3" key="1">
    <citation type="submission" date="2018-05" db="EMBL/GenBank/DDBJ databases">
        <title>Marinifilum breve JC075T sp. nov., a marine bacterium isolated from Yongle Blue Hole in the South China Sea.</title>
        <authorList>
            <person name="Fu T."/>
        </authorList>
    </citation>
    <scope>NUCLEOTIDE SEQUENCE [LARGE SCALE GENOMIC DNA]</scope>
    <source>
        <strain evidence="2 3">JC075</strain>
    </source>
</reference>
<gene>
    <name evidence="2" type="ORF">DF185_20965</name>
</gene>
<proteinExistence type="predicted"/>
<feature type="chain" id="PRO_5016077308" description="Lipocalin-like domain-containing protein" evidence="1">
    <location>
        <begin position="23"/>
        <end position="173"/>
    </location>
</feature>
<name>A0A2V3ZUC0_9BACT</name>
<sequence length="173" mass="19823">MNKLIKLFLVAVLSTFTFISCSDDDTDTSIIGNWKYTKTIVTKINNKSVNYDITDLVDINGSMEFYENGTCKLIYGDVVDWKYTNNETAIELYFPIDEEDKEEGKPDVNTQVLPFTLSGNELIFVDNDFDIDNSDEYPEEGMMSFSEFDKLFNENISSESEISVSAKIIFLRK</sequence>